<gene>
    <name evidence="3" type="ORF">EBN88_28470</name>
</gene>
<dbReference type="GO" id="GO:0005886">
    <property type="term" value="C:plasma membrane"/>
    <property type="evidence" value="ECO:0007669"/>
    <property type="project" value="TreeGrafter"/>
</dbReference>
<evidence type="ECO:0000313" key="4">
    <source>
        <dbReference type="Proteomes" id="UP000278673"/>
    </source>
</evidence>
<comment type="caution">
    <text evidence="3">The sequence shown here is derived from an EMBL/GenBank/DDBJ whole genome shotgun (WGS) entry which is preliminary data.</text>
</comment>
<evidence type="ECO:0000259" key="2">
    <source>
        <dbReference type="Pfam" id="PF11716"/>
    </source>
</evidence>
<protein>
    <recommendedName>
        <fullName evidence="2">Mycothiol-dependent maleylpyruvate isomerase metal-binding domain-containing protein</fullName>
    </recommendedName>
</protein>
<evidence type="ECO:0000313" key="3">
    <source>
        <dbReference type="EMBL" id="RMI28225.1"/>
    </source>
</evidence>
<reference evidence="3 4" key="1">
    <citation type="submission" date="2018-10" db="EMBL/GenBank/DDBJ databases">
        <title>Isolation, diversity and antifungal activity of actinobacteria from wheat.</title>
        <authorList>
            <person name="Han C."/>
        </authorList>
    </citation>
    <scope>NUCLEOTIDE SEQUENCE [LARGE SCALE GENOMIC DNA]</scope>
    <source>
        <strain evidence="3 4">NEAU-YY642</strain>
    </source>
</reference>
<proteinExistence type="predicted"/>
<dbReference type="GO" id="GO:0046872">
    <property type="term" value="F:metal ion binding"/>
    <property type="evidence" value="ECO:0007669"/>
    <property type="project" value="InterPro"/>
</dbReference>
<dbReference type="PANTHER" id="PTHR40758:SF1">
    <property type="entry name" value="CONSERVED PROTEIN"/>
    <property type="match status" value="1"/>
</dbReference>
<dbReference type="AlphaFoldDB" id="A0A3M2KXI0"/>
<organism evidence="3 4">
    <name type="scientific">Streptomyces triticirhizae</name>
    <dbReference type="NCBI Taxonomy" id="2483353"/>
    <lineage>
        <taxon>Bacteria</taxon>
        <taxon>Bacillati</taxon>
        <taxon>Actinomycetota</taxon>
        <taxon>Actinomycetes</taxon>
        <taxon>Kitasatosporales</taxon>
        <taxon>Streptomycetaceae</taxon>
        <taxon>Streptomyces</taxon>
    </lineage>
</organism>
<feature type="domain" description="Mycothiol-dependent maleylpyruvate isomerase metal-binding" evidence="2">
    <location>
        <begin position="13"/>
        <end position="75"/>
    </location>
</feature>
<dbReference type="InterPro" id="IPR024344">
    <property type="entry name" value="MDMPI_metal-binding"/>
</dbReference>
<evidence type="ECO:0000256" key="1">
    <source>
        <dbReference type="SAM" id="MobiDB-lite"/>
    </source>
</evidence>
<dbReference type="Pfam" id="PF11716">
    <property type="entry name" value="MDMPI_N"/>
    <property type="match status" value="1"/>
</dbReference>
<accession>A0A3M2KXI0</accession>
<feature type="region of interest" description="Disordered" evidence="1">
    <location>
        <begin position="112"/>
        <end position="133"/>
    </location>
</feature>
<dbReference type="Proteomes" id="UP000278673">
    <property type="component" value="Unassembled WGS sequence"/>
</dbReference>
<keyword evidence="4" id="KW-1185">Reference proteome</keyword>
<dbReference type="PANTHER" id="PTHR40758">
    <property type="entry name" value="CONSERVED PROTEIN"/>
    <property type="match status" value="1"/>
</dbReference>
<name>A0A3M2KXI0_9ACTN</name>
<dbReference type="EMBL" id="RFFJ01000296">
    <property type="protein sequence ID" value="RMI28225.1"/>
    <property type="molecule type" value="Genomic_DNA"/>
</dbReference>
<sequence length="133" mass="14821">MCERLTEGVPPPEERPSEGELVAWFREGLDALLERPRTSDETIGCFVFLPGAPNGRAFWARRQAHETTVRLRDAQLAAGERPSPTPAALALDGIDEFLTGFHARTRSRVRSAAPRVFSTRADEGPEWTVPPRR</sequence>